<proteinExistence type="predicted"/>
<evidence type="ECO:0000313" key="2">
    <source>
        <dbReference type="Proteomes" id="UP000224386"/>
    </source>
</evidence>
<evidence type="ECO:0000313" key="1">
    <source>
        <dbReference type="EMBL" id="PFQ44572.1"/>
    </source>
</evidence>
<dbReference type="Proteomes" id="UP000224386">
    <property type="component" value="Unassembled WGS sequence"/>
</dbReference>
<dbReference type="RefSeq" id="WP_098613671.1">
    <property type="nucleotide sequence ID" value="NZ_JBNNUB010000003.1"/>
</dbReference>
<protein>
    <submittedName>
        <fullName evidence="1">DUF3983 domain-containing protein</fullName>
    </submittedName>
</protein>
<gene>
    <name evidence="1" type="ORF">COK05_17995</name>
</gene>
<organism evidence="1 2">
    <name type="scientific">Bacillus cereus</name>
    <dbReference type="NCBI Taxonomy" id="1396"/>
    <lineage>
        <taxon>Bacteria</taxon>
        <taxon>Bacillati</taxon>
        <taxon>Bacillota</taxon>
        <taxon>Bacilli</taxon>
        <taxon>Bacillales</taxon>
        <taxon>Bacillaceae</taxon>
        <taxon>Bacillus</taxon>
        <taxon>Bacillus cereus group</taxon>
    </lineage>
</organism>
<dbReference type="InterPro" id="IPR025041">
    <property type="entry name" value="DUF3983"/>
</dbReference>
<name>A0A2B2LQP4_BACCE</name>
<accession>A0A2B2LQP4</accession>
<dbReference type="AlphaFoldDB" id="A0A2B2LQP4"/>
<sequence length="50" mass="5950">MKGLKKRKIRKAIARRTKEVEKYQVNKAWRNIFVQAGISNYSTKQTRRVA</sequence>
<comment type="caution">
    <text evidence="1">The sequence shown here is derived from an EMBL/GenBank/DDBJ whole genome shotgun (WGS) entry which is preliminary data.</text>
</comment>
<dbReference type="EMBL" id="NVAP01000038">
    <property type="protein sequence ID" value="PFQ44572.1"/>
    <property type="molecule type" value="Genomic_DNA"/>
</dbReference>
<dbReference type="Pfam" id="PF13137">
    <property type="entry name" value="DUF3983"/>
    <property type="match status" value="1"/>
</dbReference>
<reference evidence="1 2" key="1">
    <citation type="submission" date="2017-09" db="EMBL/GenBank/DDBJ databases">
        <title>Large-scale bioinformatics analysis of Bacillus genomes uncovers conserved roles of natural products in bacterial physiology.</title>
        <authorList>
            <consortium name="Agbiome Team Llc"/>
            <person name="Bleich R.M."/>
            <person name="Grubbs K.J."/>
            <person name="Santa Maria K.C."/>
            <person name="Allen S.E."/>
            <person name="Farag S."/>
            <person name="Shank E.A."/>
            <person name="Bowers A."/>
        </authorList>
    </citation>
    <scope>NUCLEOTIDE SEQUENCE [LARGE SCALE GENOMIC DNA]</scope>
    <source>
        <strain evidence="1 2">AFS070861</strain>
    </source>
</reference>